<accession>A0A0F9WCG0</accession>
<comment type="caution">
    <text evidence="1">The sequence shown here is derived from an EMBL/GenBank/DDBJ whole genome shotgun (WGS) entry which is preliminary data.</text>
</comment>
<sequence length="329" mass="36092">MALNLQPERNTQYETPRGIVYVRFFTVAKGGYAANKPAKGSLLPGETGLLGARAKTIKRWQPKGKDIGALDGVEVHYEELSAYAAASAALAAVELLNSRRTWEEGNKVYAERLFVSDDKDSEISRGDTYPDDSGLGAAYRRVALTPRLTEEDMPGRYFHQVIYVNFIAHASGNLEIIGSGRTWEEGNKLYAERLFVSTDGSSGISRGATLPADSGLDADYRRVALTPGSIVETFPGRYLHRVTYVNYIAHASGSGEILGSRRTWSEGRRTLAERLFITTDGNSGVTENDLYPADAAPNGKYALAPENTVEVFPGRYLSRVLYVGQRSYT</sequence>
<protein>
    <submittedName>
        <fullName evidence="1">Uncharacterized protein</fullName>
    </submittedName>
</protein>
<name>A0A0F9WCG0_9ZZZZ</name>
<dbReference type="AlphaFoldDB" id="A0A0F9WCG0"/>
<proteinExistence type="predicted"/>
<gene>
    <name evidence="1" type="ORF">LCGC14_0297490</name>
</gene>
<reference evidence="1" key="1">
    <citation type="journal article" date="2015" name="Nature">
        <title>Complex archaea that bridge the gap between prokaryotes and eukaryotes.</title>
        <authorList>
            <person name="Spang A."/>
            <person name="Saw J.H."/>
            <person name="Jorgensen S.L."/>
            <person name="Zaremba-Niedzwiedzka K."/>
            <person name="Martijn J."/>
            <person name="Lind A.E."/>
            <person name="van Eijk R."/>
            <person name="Schleper C."/>
            <person name="Guy L."/>
            <person name="Ettema T.J."/>
        </authorList>
    </citation>
    <scope>NUCLEOTIDE SEQUENCE</scope>
</reference>
<dbReference type="EMBL" id="LAZR01000183">
    <property type="protein sequence ID" value="KKN83511.1"/>
    <property type="molecule type" value="Genomic_DNA"/>
</dbReference>
<organism evidence="1">
    <name type="scientific">marine sediment metagenome</name>
    <dbReference type="NCBI Taxonomy" id="412755"/>
    <lineage>
        <taxon>unclassified sequences</taxon>
        <taxon>metagenomes</taxon>
        <taxon>ecological metagenomes</taxon>
    </lineage>
</organism>
<evidence type="ECO:0000313" key="1">
    <source>
        <dbReference type="EMBL" id="KKN83511.1"/>
    </source>
</evidence>